<feature type="transmembrane region" description="Helical" evidence="1">
    <location>
        <begin position="64"/>
        <end position="85"/>
    </location>
</feature>
<protein>
    <submittedName>
        <fullName evidence="2">Uncharacterized protein</fullName>
    </submittedName>
</protein>
<evidence type="ECO:0000256" key="1">
    <source>
        <dbReference type="SAM" id="Phobius"/>
    </source>
</evidence>
<dbReference type="AlphaFoldDB" id="A0A6B3NCB2"/>
<name>A0A6B3NCB2_9CYAN</name>
<sequence length="89" mass="9140">MQLGYADAAAIEHLIQGASECIDRERSKAQAIKRAAVWSIFITAISTSSGTVLGTLIAATVVGILASTGIGLLAGTLTSLCLISFTTQE</sequence>
<reference evidence="2" key="1">
    <citation type="submission" date="2019-11" db="EMBL/GenBank/DDBJ databases">
        <title>Genomic insights into an expanded diversity of filamentous marine cyanobacteria reveals the extraordinary biosynthetic potential of Moorea and Okeania.</title>
        <authorList>
            <person name="Ferreira Leao T."/>
            <person name="Wang M."/>
            <person name="Moss N."/>
            <person name="Da Silva R."/>
            <person name="Sanders J."/>
            <person name="Nurk S."/>
            <person name="Gurevich A."/>
            <person name="Humphrey G."/>
            <person name="Reher R."/>
            <person name="Zhu Q."/>
            <person name="Belda-Ferre P."/>
            <person name="Glukhov E."/>
            <person name="Rex R."/>
            <person name="Dorrestein P.C."/>
            <person name="Knight R."/>
            <person name="Pevzner P."/>
            <person name="Gerwick W.H."/>
            <person name="Gerwick L."/>
        </authorList>
    </citation>
    <scope>NUCLEOTIDE SEQUENCE</scope>
    <source>
        <strain evidence="2">SIO1C4</strain>
    </source>
</reference>
<evidence type="ECO:0000313" key="2">
    <source>
        <dbReference type="EMBL" id="NER28565.1"/>
    </source>
</evidence>
<keyword evidence="1" id="KW-1133">Transmembrane helix</keyword>
<proteinExistence type="predicted"/>
<accession>A0A6B3NCB2</accession>
<keyword evidence="1" id="KW-0472">Membrane</keyword>
<gene>
    <name evidence="2" type="ORF">F6J89_13260</name>
</gene>
<keyword evidence="1" id="KW-0812">Transmembrane</keyword>
<comment type="caution">
    <text evidence="2">The sequence shown here is derived from an EMBL/GenBank/DDBJ whole genome shotgun (WGS) entry which is preliminary data.</text>
</comment>
<dbReference type="EMBL" id="JAAHFQ010000230">
    <property type="protein sequence ID" value="NER28565.1"/>
    <property type="molecule type" value="Genomic_DNA"/>
</dbReference>
<organism evidence="2">
    <name type="scientific">Symploca sp. SIO1C4</name>
    <dbReference type="NCBI Taxonomy" id="2607765"/>
    <lineage>
        <taxon>Bacteria</taxon>
        <taxon>Bacillati</taxon>
        <taxon>Cyanobacteriota</taxon>
        <taxon>Cyanophyceae</taxon>
        <taxon>Coleofasciculales</taxon>
        <taxon>Coleofasciculaceae</taxon>
        <taxon>Symploca</taxon>
    </lineage>
</organism>
<feature type="transmembrane region" description="Helical" evidence="1">
    <location>
        <begin position="35"/>
        <end position="58"/>
    </location>
</feature>